<evidence type="ECO:0000313" key="2">
    <source>
        <dbReference type="Proteomes" id="UP001265259"/>
    </source>
</evidence>
<keyword evidence="2" id="KW-1185">Reference proteome</keyword>
<reference evidence="1 2" key="1">
    <citation type="submission" date="2023-09" db="EMBL/GenBank/DDBJ databases">
        <authorList>
            <person name="Rey-Velasco X."/>
        </authorList>
    </citation>
    <scope>NUCLEOTIDE SEQUENCE [LARGE SCALE GENOMIC DNA]</scope>
    <source>
        <strain evidence="1 2">F158</strain>
    </source>
</reference>
<dbReference type="Proteomes" id="UP001265259">
    <property type="component" value="Unassembled WGS sequence"/>
</dbReference>
<organism evidence="1 2">
    <name type="scientific">Tropicimonas omnivorans</name>
    <dbReference type="NCBI Taxonomy" id="3075590"/>
    <lineage>
        <taxon>Bacteria</taxon>
        <taxon>Pseudomonadati</taxon>
        <taxon>Pseudomonadota</taxon>
        <taxon>Alphaproteobacteria</taxon>
        <taxon>Rhodobacterales</taxon>
        <taxon>Roseobacteraceae</taxon>
        <taxon>Tropicimonas</taxon>
    </lineage>
</organism>
<evidence type="ECO:0000313" key="1">
    <source>
        <dbReference type="EMBL" id="MDT0684720.1"/>
    </source>
</evidence>
<gene>
    <name evidence="1" type="ORF">RM543_18865</name>
</gene>
<proteinExistence type="predicted"/>
<protein>
    <submittedName>
        <fullName evidence="1">Uncharacterized protein</fullName>
    </submittedName>
</protein>
<dbReference type="RefSeq" id="WP_311694472.1">
    <property type="nucleotide sequence ID" value="NZ_JAVRHL010000013.1"/>
</dbReference>
<sequence>MRSYNATCSLDEIGAGQAQPRDRIVCLPEGGGLQEAEPNDRQAADIAVDWCSTDTGVFKAAGSASPVFRSDAGIEIATSHFRIGLTWPGCDTGTLQVFVHPHWPGSYRSINVSPRFWTVDLLSFEKITLRGELLPDDPRRITGVPRSGFGTSCLRFHADIDLRFSFGHGWRQGDHVFRIGTSEIIAHAAGDGMTSDDGCYCADCIEAGFQVELTVPDGGIYNRHLNRSPAPDDEIRLRAKKLRDPEDPAALSIQRYGLKTFEWRLGSDPAACRDRLARARAISLKSRARTDGTTS</sequence>
<name>A0ABU3DLX8_9RHOB</name>
<comment type="caution">
    <text evidence="1">The sequence shown here is derived from an EMBL/GenBank/DDBJ whole genome shotgun (WGS) entry which is preliminary data.</text>
</comment>
<dbReference type="EMBL" id="JAVRHL010000013">
    <property type="protein sequence ID" value="MDT0684720.1"/>
    <property type="molecule type" value="Genomic_DNA"/>
</dbReference>
<accession>A0ABU3DLX8</accession>